<feature type="transmembrane region" description="Helical" evidence="7">
    <location>
        <begin position="160"/>
        <end position="183"/>
    </location>
</feature>
<evidence type="ECO:0000256" key="3">
    <source>
        <dbReference type="ARBA" id="ARBA00022475"/>
    </source>
</evidence>
<dbReference type="EMBL" id="JBDKXB010000030">
    <property type="protein sequence ID" value="MEY6433854.1"/>
    <property type="molecule type" value="Genomic_DNA"/>
</dbReference>
<reference evidence="9 10" key="1">
    <citation type="submission" date="2024-05" db="EMBL/GenBank/DDBJ databases">
        <title>Genome Sequence and Characterization of the New Strain Purple Sulfur Bacterium of Genus Thioalkalicoccus.</title>
        <authorList>
            <person name="Bryantseva I.A."/>
            <person name="Kyndt J.A."/>
            <person name="Imhoff J.F."/>
        </authorList>
    </citation>
    <scope>NUCLEOTIDE SEQUENCE [LARGE SCALE GENOMIC DNA]</scope>
    <source>
        <strain evidence="9 10">Um2</strain>
    </source>
</reference>
<dbReference type="RefSeq" id="WP_369668240.1">
    <property type="nucleotide sequence ID" value="NZ_JBDKXB010000030.1"/>
</dbReference>
<sequence length="298" mass="32959">MIAWRHQEARAAWLLMSPALLGLGAFILLPFALALVMSFTSLRLGSPLSVEFVGLDNYREAFADPAFRRGLLNNALFALIVVPIQTALGLALAWLLDRQLRGRWLFRTLLFMPVVFPLSLVAVIWVILFAPGPDGLLNGVLSALTLGAWTPRDFLNDPVWALPAVMLTSIWQGTGFQMVVLLAGLQAIPRSLYEAAAVDGAGAWRQFWHVTLPGLRNPLIFVVIVTTILSFRVFDQVRIMTRGGPQDASTTVIHEVVRTAFDRGQVALAGAMSVIFFLLVLGLTLVQRWSMRQREEGR</sequence>
<evidence type="ECO:0000256" key="4">
    <source>
        <dbReference type="ARBA" id="ARBA00022692"/>
    </source>
</evidence>
<evidence type="ECO:0000259" key="8">
    <source>
        <dbReference type="PROSITE" id="PS50928"/>
    </source>
</evidence>
<dbReference type="InterPro" id="IPR000515">
    <property type="entry name" value="MetI-like"/>
</dbReference>
<name>A0ABV4BJ64_9GAMM</name>
<keyword evidence="4 7" id="KW-0812">Transmembrane</keyword>
<evidence type="ECO:0000256" key="1">
    <source>
        <dbReference type="ARBA" id="ARBA00004651"/>
    </source>
</evidence>
<keyword evidence="3" id="KW-1003">Cell membrane</keyword>
<protein>
    <submittedName>
        <fullName evidence="9">Sugar ABC transporter permease</fullName>
    </submittedName>
</protein>
<keyword evidence="6 7" id="KW-0472">Membrane</keyword>
<gene>
    <name evidence="9" type="ORF">ABC977_15730</name>
</gene>
<dbReference type="PROSITE" id="PS50928">
    <property type="entry name" value="ABC_TM1"/>
    <property type="match status" value="1"/>
</dbReference>
<dbReference type="CDD" id="cd06261">
    <property type="entry name" value="TM_PBP2"/>
    <property type="match status" value="1"/>
</dbReference>
<feature type="transmembrane region" description="Helical" evidence="7">
    <location>
        <begin position="266"/>
        <end position="286"/>
    </location>
</feature>
<dbReference type="InterPro" id="IPR051393">
    <property type="entry name" value="ABC_transporter_permease"/>
</dbReference>
<evidence type="ECO:0000256" key="2">
    <source>
        <dbReference type="ARBA" id="ARBA00022448"/>
    </source>
</evidence>
<evidence type="ECO:0000256" key="6">
    <source>
        <dbReference type="ARBA" id="ARBA00023136"/>
    </source>
</evidence>
<dbReference type="Gene3D" id="1.10.3720.10">
    <property type="entry name" value="MetI-like"/>
    <property type="match status" value="1"/>
</dbReference>
<dbReference type="SUPFAM" id="SSF161098">
    <property type="entry name" value="MetI-like"/>
    <property type="match status" value="1"/>
</dbReference>
<accession>A0ABV4BJ64</accession>
<comment type="subcellular location">
    <subcellularLocation>
        <location evidence="1 7">Cell membrane</location>
        <topology evidence="1 7">Multi-pass membrane protein</topology>
    </subcellularLocation>
</comment>
<dbReference type="PANTHER" id="PTHR30193:SF37">
    <property type="entry name" value="INNER MEMBRANE ABC TRANSPORTER PERMEASE PROTEIN YCJO"/>
    <property type="match status" value="1"/>
</dbReference>
<feature type="transmembrane region" description="Helical" evidence="7">
    <location>
        <begin position="12"/>
        <end position="39"/>
    </location>
</feature>
<dbReference type="Pfam" id="PF00528">
    <property type="entry name" value="BPD_transp_1"/>
    <property type="match status" value="1"/>
</dbReference>
<evidence type="ECO:0000313" key="9">
    <source>
        <dbReference type="EMBL" id="MEY6433854.1"/>
    </source>
</evidence>
<dbReference type="InterPro" id="IPR035906">
    <property type="entry name" value="MetI-like_sf"/>
</dbReference>
<evidence type="ECO:0000313" key="10">
    <source>
        <dbReference type="Proteomes" id="UP001564408"/>
    </source>
</evidence>
<proteinExistence type="inferred from homology"/>
<feature type="domain" description="ABC transmembrane type-1" evidence="8">
    <location>
        <begin position="71"/>
        <end position="287"/>
    </location>
</feature>
<dbReference type="PANTHER" id="PTHR30193">
    <property type="entry name" value="ABC TRANSPORTER PERMEASE PROTEIN"/>
    <property type="match status" value="1"/>
</dbReference>
<comment type="caution">
    <text evidence="9">The sequence shown here is derived from an EMBL/GenBank/DDBJ whole genome shotgun (WGS) entry which is preliminary data.</text>
</comment>
<keyword evidence="10" id="KW-1185">Reference proteome</keyword>
<organism evidence="9 10">
    <name type="scientific">Thioalkalicoccus limnaeus</name>
    <dbReference type="NCBI Taxonomy" id="120681"/>
    <lineage>
        <taxon>Bacteria</taxon>
        <taxon>Pseudomonadati</taxon>
        <taxon>Pseudomonadota</taxon>
        <taxon>Gammaproteobacteria</taxon>
        <taxon>Chromatiales</taxon>
        <taxon>Chromatiaceae</taxon>
        <taxon>Thioalkalicoccus</taxon>
    </lineage>
</organism>
<dbReference type="Proteomes" id="UP001564408">
    <property type="component" value="Unassembled WGS sequence"/>
</dbReference>
<feature type="transmembrane region" description="Helical" evidence="7">
    <location>
        <begin position="75"/>
        <end position="96"/>
    </location>
</feature>
<keyword evidence="5 7" id="KW-1133">Transmembrane helix</keyword>
<feature type="transmembrane region" description="Helical" evidence="7">
    <location>
        <begin position="108"/>
        <end position="130"/>
    </location>
</feature>
<keyword evidence="2 7" id="KW-0813">Transport</keyword>
<evidence type="ECO:0000256" key="5">
    <source>
        <dbReference type="ARBA" id="ARBA00022989"/>
    </source>
</evidence>
<evidence type="ECO:0000256" key="7">
    <source>
        <dbReference type="RuleBase" id="RU363032"/>
    </source>
</evidence>
<comment type="similarity">
    <text evidence="7">Belongs to the binding-protein-dependent transport system permease family.</text>
</comment>
<feature type="transmembrane region" description="Helical" evidence="7">
    <location>
        <begin position="215"/>
        <end position="234"/>
    </location>
</feature>